<feature type="compositionally biased region" description="Basic and acidic residues" evidence="1">
    <location>
        <begin position="491"/>
        <end position="500"/>
    </location>
</feature>
<dbReference type="eggNOG" id="ENOG502QU02">
    <property type="taxonomic scope" value="Eukaryota"/>
</dbReference>
<dbReference type="CDD" id="cd24145">
    <property type="entry name" value="Mgr3-like"/>
    <property type="match status" value="1"/>
</dbReference>
<dbReference type="InterPro" id="IPR040201">
    <property type="entry name" value="Mrg3-like"/>
</dbReference>
<dbReference type="FunCoup" id="G8YCG7">
    <property type="interactions" value="55"/>
</dbReference>
<keyword evidence="4" id="KW-1185">Reference proteome</keyword>
<dbReference type="Proteomes" id="UP000005222">
    <property type="component" value="Chromosome J"/>
</dbReference>
<dbReference type="STRING" id="559304.G8YCG7"/>
<dbReference type="GO" id="GO:0006515">
    <property type="term" value="P:protein quality control for misfolded or incompletely synthesized proteins"/>
    <property type="evidence" value="ECO:0007669"/>
    <property type="project" value="TreeGrafter"/>
</dbReference>
<keyword evidence="2" id="KW-1133">Transmembrane helix</keyword>
<dbReference type="AlphaFoldDB" id="G8YCG7"/>
<gene>
    <name evidence="3" type="primary">Piso0_002382</name>
    <name evidence="3" type="ORF">GNLVRS01_PISO0J10789g</name>
</gene>
<dbReference type="GO" id="GO:0051787">
    <property type="term" value="F:misfolded protein binding"/>
    <property type="evidence" value="ECO:0007669"/>
    <property type="project" value="TreeGrafter"/>
</dbReference>
<accession>G8YCG7</accession>
<dbReference type="OMA" id="VAMESEM"/>
<feature type="region of interest" description="Disordered" evidence="1">
    <location>
        <begin position="491"/>
        <end position="513"/>
    </location>
</feature>
<dbReference type="PANTHER" id="PTHR28142:SF1">
    <property type="entry name" value="MITOCHONDRIAL INNER MEMBRANE I-AAA PROTEASE SUPERCOMPLEX SUBUNIT MGR3-RELATED"/>
    <property type="match status" value="1"/>
</dbReference>
<keyword evidence="2" id="KW-0472">Membrane</keyword>
<proteinExistence type="predicted"/>
<dbReference type="EMBL" id="FO082050">
    <property type="protein sequence ID" value="CCE82648.1"/>
    <property type="molecule type" value="Genomic_DNA"/>
</dbReference>
<feature type="transmembrane region" description="Helical" evidence="2">
    <location>
        <begin position="62"/>
        <end position="81"/>
    </location>
</feature>
<sequence>MKRNAVGSVFPGLGVRASHGITGARVGVRAGAWRATARRRMSYNYNYQFQAPRSKSTILSRIAFVAFGVAVFSGYVYYAWWPRHTFPSSVAKILRKGLWAESEKGENDYQLALKHYLEALQHCDEIGLDSLSDEYTGIQLKVGEMFERLDMMEDAAFVYNEIATLYLKVLTASPKSDDGRRIRSVDHRAHLIQKDLRLAIKLVELNRNNPQLSKAILMTHLLIAQDEVKKKLGNQSTIQSLTADANSPSMTVTDYKTTIGVDANGTVKSIQKNPSAWEPFSDEFFNAMDLLSATCMFTGDLAMATKVKISMTEWMLIADVDPQKVLLSQCNLASLLYLQAEKFESQEIALRRKFVEDAKHDYDQLKTSAGDEDTKSTIAEIESTISKQDKSTFDGILLNKNQCINLALKTYSSVLEFAKSLPSGVAVDDAAVSEIVALATYGLGVVNLHLSDYEKAERYLREARVRSRSCGYDDLISEIERELSKLFEEKKSSSGSKEKYNNGSEMRVQVGKA</sequence>
<dbReference type="SUPFAM" id="SSF48452">
    <property type="entry name" value="TPR-like"/>
    <property type="match status" value="1"/>
</dbReference>
<evidence type="ECO:0000256" key="1">
    <source>
        <dbReference type="SAM" id="MobiDB-lite"/>
    </source>
</evidence>
<dbReference type="InParanoid" id="G8YCG7"/>
<evidence type="ECO:0000313" key="4">
    <source>
        <dbReference type="Proteomes" id="UP000005222"/>
    </source>
</evidence>
<evidence type="ECO:0000313" key="3">
    <source>
        <dbReference type="EMBL" id="CCE82648.1"/>
    </source>
</evidence>
<keyword evidence="2" id="KW-0812">Transmembrane</keyword>
<dbReference type="OrthoDB" id="10050400at2759"/>
<dbReference type="HOGENOM" id="CLU_039436_0_0_1"/>
<organism evidence="3 4">
    <name type="scientific">Pichia sorbitophila (strain ATCC MYA-4447 / BCRC 22081 / CBS 7064 / NBRC 10061 / NRRL Y-12695)</name>
    <name type="common">Hybrid yeast</name>
    <dbReference type="NCBI Taxonomy" id="559304"/>
    <lineage>
        <taxon>Eukaryota</taxon>
        <taxon>Fungi</taxon>
        <taxon>Dikarya</taxon>
        <taxon>Ascomycota</taxon>
        <taxon>Saccharomycotina</taxon>
        <taxon>Pichiomycetes</taxon>
        <taxon>Debaryomycetaceae</taxon>
        <taxon>Millerozyma</taxon>
    </lineage>
</organism>
<dbReference type="InterPro" id="IPR011990">
    <property type="entry name" value="TPR-like_helical_dom_sf"/>
</dbReference>
<dbReference type="GO" id="GO:0031942">
    <property type="term" value="C:i-AAA complex"/>
    <property type="evidence" value="ECO:0007669"/>
    <property type="project" value="TreeGrafter"/>
</dbReference>
<reference evidence="3 4" key="1">
    <citation type="journal article" date="2012" name="G3 (Bethesda)">
        <title>Pichia sorbitophila, an interspecies yeast hybrid reveals early steps of genome resolution following polyploidization.</title>
        <authorList>
            <person name="Leh Louis V."/>
            <person name="Despons L."/>
            <person name="Friedrich A."/>
            <person name="Martin T."/>
            <person name="Durrens P."/>
            <person name="Casaregola S."/>
            <person name="Neuveglise C."/>
            <person name="Fairhead C."/>
            <person name="Marck C."/>
            <person name="Cruz J.A."/>
            <person name="Straub M.L."/>
            <person name="Kugler V."/>
            <person name="Sacerdot C."/>
            <person name="Uzunov Z."/>
            <person name="Thierry A."/>
            <person name="Weiss S."/>
            <person name="Bleykasten C."/>
            <person name="De Montigny J."/>
            <person name="Jacques N."/>
            <person name="Jung P."/>
            <person name="Lemaire M."/>
            <person name="Mallet S."/>
            <person name="Morel G."/>
            <person name="Richard G.F."/>
            <person name="Sarkar A."/>
            <person name="Savel G."/>
            <person name="Schacherer J."/>
            <person name="Seret M.L."/>
            <person name="Talla E."/>
            <person name="Samson G."/>
            <person name="Jubin C."/>
            <person name="Poulain J."/>
            <person name="Vacherie B."/>
            <person name="Barbe V."/>
            <person name="Pelletier E."/>
            <person name="Sherman D.J."/>
            <person name="Westhof E."/>
            <person name="Weissenbach J."/>
            <person name="Baret P.V."/>
            <person name="Wincker P."/>
            <person name="Gaillardin C."/>
            <person name="Dujon B."/>
            <person name="Souciet J.L."/>
        </authorList>
    </citation>
    <scope>NUCLEOTIDE SEQUENCE [LARGE SCALE GENOMIC DNA]</scope>
    <source>
        <strain evidence="4">ATCC MYA-4447 / BCRC 22081 / CBS 7064 / NBRC 10061 / NRRL Y-12695</strain>
    </source>
</reference>
<name>G8YCG7_PICSO</name>
<protein>
    <submittedName>
        <fullName evidence="3">Piso0_002382 protein</fullName>
    </submittedName>
</protein>
<dbReference type="PANTHER" id="PTHR28142">
    <property type="entry name" value="MITOCHONDRIAL INNER MEMBRANE I-AAA PROTEASE SUPERCOMPLEX SUBUNIT MGR3-RELATED"/>
    <property type="match status" value="1"/>
</dbReference>
<evidence type="ECO:0000256" key="2">
    <source>
        <dbReference type="SAM" id="Phobius"/>
    </source>
</evidence>